<protein>
    <submittedName>
        <fullName evidence="1">Uncharacterized protein</fullName>
    </submittedName>
</protein>
<dbReference type="EMBL" id="CAMXCT020001580">
    <property type="protein sequence ID" value="CAL1144713.1"/>
    <property type="molecule type" value="Genomic_DNA"/>
</dbReference>
<name>A0A9P1FWN1_9DINO</name>
<keyword evidence="3" id="KW-1185">Reference proteome</keyword>
<evidence type="ECO:0000313" key="2">
    <source>
        <dbReference type="EMBL" id="CAL1144713.1"/>
    </source>
</evidence>
<gene>
    <name evidence="1" type="ORF">C1SCF055_LOCUS18256</name>
</gene>
<sequence>MAESSNVLVEHHKWAQLAITHVLGTHGSGAVLWQKHPLVFSSMFSGTCYPERALTYISAARRDVAPDSKDLSDPVWTCEIDSKARASQRDAVPDTACKFENIEHFIHAGALAEMKKVKGKHGGKRFQKWWAIAKKATFNTHAYCTQHLRKCPIRKSITDTTGSICKSYSTMGNMELDDSENSIPLVIWLAYHFYHRTPLLVHENVRGSGSRGRV</sequence>
<dbReference type="InterPro" id="IPR029063">
    <property type="entry name" value="SAM-dependent_MTases_sf"/>
</dbReference>
<dbReference type="EMBL" id="CAMXCT010001580">
    <property type="protein sequence ID" value="CAI3991338.1"/>
    <property type="molecule type" value="Genomic_DNA"/>
</dbReference>
<comment type="caution">
    <text evidence="1">The sequence shown here is derived from an EMBL/GenBank/DDBJ whole genome shotgun (WGS) entry which is preliminary data.</text>
</comment>
<reference evidence="2" key="2">
    <citation type="submission" date="2024-04" db="EMBL/GenBank/DDBJ databases">
        <authorList>
            <person name="Chen Y."/>
            <person name="Shah S."/>
            <person name="Dougan E. K."/>
            <person name="Thang M."/>
            <person name="Chan C."/>
        </authorList>
    </citation>
    <scope>NUCLEOTIDE SEQUENCE [LARGE SCALE GENOMIC DNA]</scope>
</reference>
<evidence type="ECO:0000313" key="3">
    <source>
        <dbReference type="Proteomes" id="UP001152797"/>
    </source>
</evidence>
<dbReference type="Gene3D" id="3.40.50.150">
    <property type="entry name" value="Vaccinia Virus protein VP39"/>
    <property type="match status" value="1"/>
</dbReference>
<dbReference type="AlphaFoldDB" id="A0A9P1FWN1"/>
<dbReference type="Proteomes" id="UP001152797">
    <property type="component" value="Unassembled WGS sequence"/>
</dbReference>
<evidence type="ECO:0000313" key="1">
    <source>
        <dbReference type="EMBL" id="CAI3991338.1"/>
    </source>
</evidence>
<organism evidence="1">
    <name type="scientific">Cladocopium goreaui</name>
    <dbReference type="NCBI Taxonomy" id="2562237"/>
    <lineage>
        <taxon>Eukaryota</taxon>
        <taxon>Sar</taxon>
        <taxon>Alveolata</taxon>
        <taxon>Dinophyceae</taxon>
        <taxon>Suessiales</taxon>
        <taxon>Symbiodiniaceae</taxon>
        <taxon>Cladocopium</taxon>
    </lineage>
</organism>
<reference evidence="1" key="1">
    <citation type="submission" date="2022-10" db="EMBL/GenBank/DDBJ databases">
        <authorList>
            <person name="Chen Y."/>
            <person name="Dougan E. K."/>
            <person name="Chan C."/>
            <person name="Rhodes N."/>
            <person name="Thang M."/>
        </authorList>
    </citation>
    <scope>NUCLEOTIDE SEQUENCE</scope>
</reference>
<dbReference type="EMBL" id="CAMXCT030001580">
    <property type="protein sequence ID" value="CAL4778650.1"/>
    <property type="molecule type" value="Genomic_DNA"/>
</dbReference>
<accession>A0A9P1FWN1</accession>
<proteinExistence type="predicted"/>